<dbReference type="AlphaFoldDB" id="A0AAD5R747"/>
<feature type="compositionally biased region" description="Basic and acidic residues" evidence="1">
    <location>
        <begin position="135"/>
        <end position="145"/>
    </location>
</feature>
<evidence type="ECO:0000313" key="2">
    <source>
        <dbReference type="EMBL" id="KAJ1371023.1"/>
    </source>
</evidence>
<accession>A0AAD5R747</accession>
<comment type="caution">
    <text evidence="2">The sequence shown here is derived from an EMBL/GenBank/DDBJ whole genome shotgun (WGS) entry which is preliminary data.</text>
</comment>
<proteinExistence type="predicted"/>
<protein>
    <submittedName>
        <fullName evidence="2">Uncharacterized protein</fullName>
    </submittedName>
</protein>
<dbReference type="Proteomes" id="UP001196413">
    <property type="component" value="Unassembled WGS sequence"/>
</dbReference>
<feature type="region of interest" description="Disordered" evidence="1">
    <location>
        <begin position="135"/>
        <end position="212"/>
    </location>
</feature>
<sequence>MGRHKRIPTRNRKKLKSVDPFNKNAAISRAEAKSKINWEPKDDNQEMTRSWMELQCRLINSVSKEESNARIKCLLKQKEMVSGKVVSKTVQNFIRRVERMTHKAIKDHEILIKQGLVGREEAEIASDFKLLEEKEKRRKEQDKNKIQNKIKAAREQREHDAKIKEEKLKDKMEKKLKQREMKRHANEMESEGKIETMSEVNERGRSHRLPRRRRARRRSLLRVGVKGLNYFVN</sequence>
<feature type="compositionally biased region" description="Basic and acidic residues" evidence="1">
    <location>
        <begin position="152"/>
        <end position="204"/>
    </location>
</feature>
<evidence type="ECO:0000256" key="1">
    <source>
        <dbReference type="SAM" id="MobiDB-lite"/>
    </source>
</evidence>
<reference evidence="2" key="1">
    <citation type="submission" date="2021-06" db="EMBL/GenBank/DDBJ databases">
        <title>Parelaphostrongylus tenuis whole genome reference sequence.</title>
        <authorList>
            <person name="Garwood T.J."/>
            <person name="Larsen P.A."/>
            <person name="Fountain-Jones N.M."/>
            <person name="Garbe J.R."/>
            <person name="Macchietto M.G."/>
            <person name="Kania S.A."/>
            <person name="Gerhold R.W."/>
            <person name="Richards J.E."/>
            <person name="Wolf T.M."/>
        </authorList>
    </citation>
    <scope>NUCLEOTIDE SEQUENCE</scope>
    <source>
        <strain evidence="2">MNPRO001-30</strain>
        <tissue evidence="2">Meninges</tissue>
    </source>
</reference>
<evidence type="ECO:0000313" key="3">
    <source>
        <dbReference type="Proteomes" id="UP001196413"/>
    </source>
</evidence>
<dbReference type="EMBL" id="JAHQIW010006890">
    <property type="protein sequence ID" value="KAJ1371023.1"/>
    <property type="molecule type" value="Genomic_DNA"/>
</dbReference>
<organism evidence="2 3">
    <name type="scientific">Parelaphostrongylus tenuis</name>
    <name type="common">Meningeal worm</name>
    <dbReference type="NCBI Taxonomy" id="148309"/>
    <lineage>
        <taxon>Eukaryota</taxon>
        <taxon>Metazoa</taxon>
        <taxon>Ecdysozoa</taxon>
        <taxon>Nematoda</taxon>
        <taxon>Chromadorea</taxon>
        <taxon>Rhabditida</taxon>
        <taxon>Rhabditina</taxon>
        <taxon>Rhabditomorpha</taxon>
        <taxon>Strongyloidea</taxon>
        <taxon>Metastrongylidae</taxon>
        <taxon>Parelaphostrongylus</taxon>
    </lineage>
</organism>
<name>A0AAD5R747_PARTN</name>
<keyword evidence="3" id="KW-1185">Reference proteome</keyword>
<gene>
    <name evidence="2" type="ORF">KIN20_032888</name>
</gene>